<keyword evidence="4" id="KW-1185">Reference proteome</keyword>
<evidence type="ECO:0000256" key="2">
    <source>
        <dbReference type="PROSITE-ProRule" id="PRU00235"/>
    </source>
</evidence>
<evidence type="ECO:0000256" key="1">
    <source>
        <dbReference type="ARBA" id="ARBA00022737"/>
    </source>
</evidence>
<dbReference type="Ensembl" id="ENSSFAT00005023034.1">
    <property type="protein sequence ID" value="ENSSFAP00005022107.1"/>
    <property type="gene ID" value="ENSSFAG00005011477.1"/>
</dbReference>
<dbReference type="Proteomes" id="UP000472267">
    <property type="component" value="Chromosome 16"/>
</dbReference>
<dbReference type="PANTHER" id="PTHR22870">
    <property type="entry name" value="REGULATOR OF CHROMOSOME CONDENSATION"/>
    <property type="match status" value="1"/>
</dbReference>
<sequence length="234" mass="25318">MSLLFADTGAVFTFGRSSFALNVPSKFWLKNDRPGQISCGAEHTAVVTENGRLVVFGSNTHGQLGLGFKPATSKPASVKAFRSEKVKLVACGRDHTIICTYGGGVYAGSNRDGQLGLGHCSSTSSFHPLRPFCGCSTSAALTGLSPDGVTGSSKVFRFNRRQLRAVRLQRAAFPSVFMPSTSFGLSFCKNEILKMTNHLQPEIILSSFFIYLDCEKCLTAKNISKVLKSHHENN</sequence>
<reference evidence="3" key="1">
    <citation type="submission" date="2019-06" db="EMBL/GenBank/DDBJ databases">
        <authorList>
            <consortium name="Wellcome Sanger Institute Data Sharing"/>
        </authorList>
    </citation>
    <scope>NUCLEOTIDE SEQUENCE [LARGE SCALE GENOMIC DNA]</scope>
</reference>
<dbReference type="PANTHER" id="PTHR22870:SF408">
    <property type="entry name" value="OS09G0560450 PROTEIN"/>
    <property type="match status" value="1"/>
</dbReference>
<organism evidence="3 4">
    <name type="scientific">Salarias fasciatus</name>
    <name type="common">Jewelled blenny</name>
    <name type="synonym">Blennius fasciatus</name>
    <dbReference type="NCBI Taxonomy" id="181472"/>
    <lineage>
        <taxon>Eukaryota</taxon>
        <taxon>Metazoa</taxon>
        <taxon>Chordata</taxon>
        <taxon>Craniata</taxon>
        <taxon>Vertebrata</taxon>
        <taxon>Euteleostomi</taxon>
        <taxon>Actinopterygii</taxon>
        <taxon>Neopterygii</taxon>
        <taxon>Teleostei</taxon>
        <taxon>Neoteleostei</taxon>
        <taxon>Acanthomorphata</taxon>
        <taxon>Ovalentaria</taxon>
        <taxon>Blenniimorphae</taxon>
        <taxon>Blenniiformes</taxon>
        <taxon>Blennioidei</taxon>
        <taxon>Blenniidae</taxon>
        <taxon>Salariinae</taxon>
        <taxon>Salarias</taxon>
    </lineage>
</organism>
<dbReference type="InterPro" id="IPR009091">
    <property type="entry name" value="RCC1/BLIP-II"/>
</dbReference>
<dbReference type="Gene3D" id="2.130.10.30">
    <property type="entry name" value="Regulator of chromosome condensation 1/beta-lactamase-inhibitor protein II"/>
    <property type="match status" value="1"/>
</dbReference>
<dbReference type="Pfam" id="PF00415">
    <property type="entry name" value="RCC1"/>
    <property type="match status" value="1"/>
</dbReference>
<dbReference type="PROSITE" id="PS00626">
    <property type="entry name" value="RCC1_2"/>
    <property type="match status" value="1"/>
</dbReference>
<evidence type="ECO:0000313" key="4">
    <source>
        <dbReference type="Proteomes" id="UP000472267"/>
    </source>
</evidence>
<feature type="repeat" description="RCC1" evidence="2">
    <location>
        <begin position="51"/>
        <end position="102"/>
    </location>
</feature>
<accession>A0A672GV15</accession>
<dbReference type="PROSITE" id="PS50012">
    <property type="entry name" value="RCC1_3"/>
    <property type="match status" value="1"/>
</dbReference>
<dbReference type="AlphaFoldDB" id="A0A672GV15"/>
<evidence type="ECO:0008006" key="5">
    <source>
        <dbReference type="Google" id="ProtNLM"/>
    </source>
</evidence>
<dbReference type="SUPFAM" id="SSF50985">
    <property type="entry name" value="RCC1/BLIP-II"/>
    <property type="match status" value="1"/>
</dbReference>
<protein>
    <recommendedName>
        <fullName evidence="5">Retinitis pigmentosa GTPase regulator b</fullName>
    </recommendedName>
</protein>
<keyword evidence="1" id="KW-0677">Repeat</keyword>
<dbReference type="InterPro" id="IPR051210">
    <property type="entry name" value="Ub_ligase/GEF_domain"/>
</dbReference>
<proteinExistence type="predicted"/>
<dbReference type="InterPro" id="IPR000408">
    <property type="entry name" value="Reg_chr_condens"/>
</dbReference>
<reference evidence="3" key="3">
    <citation type="submission" date="2025-09" db="UniProtKB">
        <authorList>
            <consortium name="Ensembl"/>
        </authorList>
    </citation>
    <scope>IDENTIFICATION</scope>
</reference>
<evidence type="ECO:0000313" key="3">
    <source>
        <dbReference type="Ensembl" id="ENSSFAP00005022107.1"/>
    </source>
</evidence>
<reference evidence="3" key="2">
    <citation type="submission" date="2025-08" db="UniProtKB">
        <authorList>
            <consortium name="Ensembl"/>
        </authorList>
    </citation>
    <scope>IDENTIFICATION</scope>
</reference>
<name>A0A672GV15_SALFA</name>